<evidence type="ECO:0000256" key="4">
    <source>
        <dbReference type="ARBA" id="ARBA00023274"/>
    </source>
</evidence>
<dbReference type="InterPro" id="IPR001021">
    <property type="entry name" value="Ribosomal_bL25_long"/>
</dbReference>
<evidence type="ECO:0000256" key="5">
    <source>
        <dbReference type="HAMAP-Rule" id="MF_01334"/>
    </source>
</evidence>
<evidence type="ECO:0000256" key="1">
    <source>
        <dbReference type="ARBA" id="ARBA00022730"/>
    </source>
</evidence>
<keyword evidence="1 5" id="KW-0699">rRNA-binding</keyword>
<dbReference type="PANTHER" id="PTHR33284">
    <property type="entry name" value="RIBOSOMAL PROTEIN L25/GLN-TRNA SYNTHETASE, ANTI-CODON-BINDING DOMAIN-CONTAINING PROTEIN"/>
    <property type="match status" value="1"/>
</dbReference>
<dbReference type="Gene3D" id="2.170.120.20">
    <property type="entry name" value="Ribosomal protein L25, beta domain"/>
    <property type="match status" value="1"/>
</dbReference>
<comment type="function">
    <text evidence="5">This is one of the proteins that binds to the 5S RNA in the ribosome where it forms part of the central protuberance.</text>
</comment>
<keyword evidence="2 5" id="KW-0694">RNA-binding</keyword>
<comment type="caution">
    <text evidence="9">The sequence shown here is derived from an EMBL/GenBank/DDBJ whole genome shotgun (WGS) entry which is preliminary data.</text>
</comment>
<gene>
    <name evidence="5" type="primary">rplY</name>
    <name evidence="5" type="synonym">ctc</name>
    <name evidence="9" type="ORF">ACFFHF_00135</name>
</gene>
<feature type="region of interest" description="Disordered" evidence="6">
    <location>
        <begin position="180"/>
        <end position="210"/>
    </location>
</feature>
<dbReference type="CDD" id="cd00495">
    <property type="entry name" value="Ribosomal_L25_TL5_CTC"/>
    <property type="match status" value="1"/>
</dbReference>
<dbReference type="Gene3D" id="2.40.240.10">
    <property type="entry name" value="Ribosomal Protein L25, Chain P"/>
    <property type="match status" value="1"/>
</dbReference>
<evidence type="ECO:0000313" key="9">
    <source>
        <dbReference type="EMBL" id="MFC0473758.1"/>
    </source>
</evidence>
<comment type="subunit">
    <text evidence="5">Part of the 50S ribosomal subunit; part of the 5S rRNA/L5/L18/L25 subcomplex. Contacts the 5S rRNA. Binds to the 5S rRNA independently of L5 and L18.</text>
</comment>
<feature type="compositionally biased region" description="Basic and acidic residues" evidence="6">
    <location>
        <begin position="201"/>
        <end position="210"/>
    </location>
</feature>
<evidence type="ECO:0000259" key="7">
    <source>
        <dbReference type="Pfam" id="PF01386"/>
    </source>
</evidence>
<dbReference type="NCBIfam" id="NF004133">
    <property type="entry name" value="PRK05618.2-4"/>
    <property type="match status" value="1"/>
</dbReference>
<dbReference type="NCBIfam" id="TIGR00731">
    <property type="entry name" value="bL25_bact_ctc"/>
    <property type="match status" value="1"/>
</dbReference>
<evidence type="ECO:0000256" key="6">
    <source>
        <dbReference type="SAM" id="MobiDB-lite"/>
    </source>
</evidence>
<organism evidence="9 10">
    <name type="scientific">Robertmurraya beringensis</name>
    <dbReference type="NCBI Taxonomy" id="641660"/>
    <lineage>
        <taxon>Bacteria</taxon>
        <taxon>Bacillati</taxon>
        <taxon>Bacillota</taxon>
        <taxon>Bacilli</taxon>
        <taxon>Bacillales</taxon>
        <taxon>Bacillaceae</taxon>
        <taxon>Robertmurraya</taxon>
    </lineage>
</organism>
<evidence type="ECO:0000256" key="3">
    <source>
        <dbReference type="ARBA" id="ARBA00022980"/>
    </source>
</evidence>
<accession>A0ABV6KP45</accession>
<dbReference type="Pfam" id="PF14693">
    <property type="entry name" value="Ribosomal_TL5_C"/>
    <property type="match status" value="1"/>
</dbReference>
<dbReference type="InterPro" id="IPR020057">
    <property type="entry name" value="Ribosomal_bL25_b-dom"/>
</dbReference>
<dbReference type="InterPro" id="IPR029751">
    <property type="entry name" value="Ribosomal_L25_dom"/>
</dbReference>
<dbReference type="EMBL" id="JBHLUU010000001">
    <property type="protein sequence ID" value="MFC0473758.1"/>
    <property type="molecule type" value="Genomic_DNA"/>
</dbReference>
<feature type="domain" description="Large ribosomal subunit protein bL25 L25" evidence="7">
    <location>
        <begin position="5"/>
        <end position="91"/>
    </location>
</feature>
<proteinExistence type="inferred from homology"/>
<keyword evidence="10" id="KW-1185">Reference proteome</keyword>
<dbReference type="SUPFAM" id="SSF50715">
    <property type="entry name" value="Ribosomal protein L25-like"/>
    <property type="match status" value="1"/>
</dbReference>
<dbReference type="GO" id="GO:0005840">
    <property type="term" value="C:ribosome"/>
    <property type="evidence" value="ECO:0007669"/>
    <property type="project" value="UniProtKB-KW"/>
</dbReference>
<dbReference type="InterPro" id="IPR011035">
    <property type="entry name" value="Ribosomal_bL25/Gln-tRNA_synth"/>
</dbReference>
<reference evidence="9 10" key="1">
    <citation type="submission" date="2024-09" db="EMBL/GenBank/DDBJ databases">
        <authorList>
            <person name="Sun Q."/>
            <person name="Mori K."/>
        </authorList>
    </citation>
    <scope>NUCLEOTIDE SEQUENCE [LARGE SCALE GENOMIC DNA]</scope>
    <source>
        <strain evidence="9 10">CGMCC 1.9126</strain>
    </source>
</reference>
<dbReference type="Proteomes" id="UP001589738">
    <property type="component" value="Unassembled WGS sequence"/>
</dbReference>
<name>A0ABV6KP45_9BACI</name>
<dbReference type="RefSeq" id="WP_377057345.1">
    <property type="nucleotide sequence ID" value="NZ_JBHLUU010000001.1"/>
</dbReference>
<dbReference type="HAMAP" id="MF_01334">
    <property type="entry name" value="Ribosomal_bL25_CTC"/>
    <property type="match status" value="1"/>
</dbReference>
<evidence type="ECO:0000256" key="2">
    <source>
        <dbReference type="ARBA" id="ARBA00022884"/>
    </source>
</evidence>
<dbReference type="Pfam" id="PF01386">
    <property type="entry name" value="Ribosomal_L25p"/>
    <property type="match status" value="1"/>
</dbReference>
<keyword evidence="4 5" id="KW-0687">Ribonucleoprotein</keyword>
<dbReference type="InterPro" id="IPR020056">
    <property type="entry name" value="Rbsml_bL25/Gln-tRNA_synth_N"/>
</dbReference>
<evidence type="ECO:0000313" key="10">
    <source>
        <dbReference type="Proteomes" id="UP001589738"/>
    </source>
</evidence>
<protein>
    <recommendedName>
        <fullName evidence="5">Large ribosomal subunit protein bL25</fullName>
    </recommendedName>
    <alternativeName>
        <fullName evidence="5">General stress protein CTC</fullName>
    </alternativeName>
</protein>
<dbReference type="InterPro" id="IPR020930">
    <property type="entry name" value="Ribosomal_uL5_bac-type"/>
</dbReference>
<dbReference type="PANTHER" id="PTHR33284:SF1">
    <property type="entry name" value="RIBOSOMAL PROTEIN L25_GLN-TRNA SYNTHETASE, ANTI-CODON-BINDING DOMAIN-CONTAINING PROTEIN"/>
    <property type="match status" value="1"/>
</dbReference>
<keyword evidence="3 5" id="KW-0689">Ribosomal protein</keyword>
<dbReference type="InterPro" id="IPR037121">
    <property type="entry name" value="Ribosomal_bL25_C"/>
</dbReference>
<evidence type="ECO:0000259" key="8">
    <source>
        <dbReference type="Pfam" id="PF14693"/>
    </source>
</evidence>
<feature type="domain" description="Large ribosomal subunit protein bL25 beta" evidence="8">
    <location>
        <begin position="99"/>
        <end position="182"/>
    </location>
</feature>
<comment type="similarity">
    <text evidence="5">Belongs to the bacterial ribosomal protein bL25 family. CTC subfamily.</text>
</comment>
<sequence length="210" mass="23072">MTTQLHAQEREDFRQSTLSIMRHEGQVPAVVYGANVDSKALYINASDFLKTIREVGRNGVISLDLDGETYDVILSDYQMDPIKKEILHADFLAVDMSKEIQVNVRVTLVGEAAGVKDGGVLQQPLHEVSITATPADIPSVIEVDVSGLQVGETMSIADIQGRTSYHINNEDEETIVSILPPRQEEEISTGEEQEPGIPENLEGRETDAVE</sequence>